<organism evidence="1 2">
    <name type="scientific">Brucella endophytica</name>
    <dbReference type="NCBI Taxonomy" id="1963359"/>
    <lineage>
        <taxon>Bacteria</taxon>
        <taxon>Pseudomonadati</taxon>
        <taxon>Pseudomonadota</taxon>
        <taxon>Alphaproteobacteria</taxon>
        <taxon>Hyphomicrobiales</taxon>
        <taxon>Brucellaceae</taxon>
        <taxon>Brucella/Ochrobactrum group</taxon>
        <taxon>Brucella</taxon>
    </lineage>
</organism>
<evidence type="ECO:0000313" key="1">
    <source>
        <dbReference type="EMBL" id="GGB13594.1"/>
    </source>
</evidence>
<proteinExistence type="predicted"/>
<evidence type="ECO:0000313" key="2">
    <source>
        <dbReference type="Proteomes" id="UP000646478"/>
    </source>
</evidence>
<dbReference type="Proteomes" id="UP000646478">
    <property type="component" value="Unassembled WGS sequence"/>
</dbReference>
<protein>
    <submittedName>
        <fullName evidence="1">Uncharacterized protein</fullName>
    </submittedName>
</protein>
<accession>A0A916WM66</accession>
<gene>
    <name evidence="1" type="ORF">GCM10011491_46600</name>
</gene>
<name>A0A916WM66_9HYPH</name>
<sequence>MLSVIEPVVPLADRIFLGWIEIAVIIAPASVGQNTPYHQFLFICLNHEVSTLFKWTPHASRHSIEKGAEKIAFTRHL</sequence>
<keyword evidence="2" id="KW-1185">Reference proteome</keyword>
<comment type="caution">
    <text evidence="1">The sequence shown here is derived from an EMBL/GenBank/DDBJ whole genome shotgun (WGS) entry which is preliminary data.</text>
</comment>
<dbReference type="AlphaFoldDB" id="A0A916WM66"/>
<reference evidence="1" key="1">
    <citation type="journal article" date="2014" name="Int. J. Syst. Evol. Microbiol.">
        <title>Complete genome sequence of Corynebacterium casei LMG S-19264T (=DSM 44701T), isolated from a smear-ripened cheese.</title>
        <authorList>
            <consortium name="US DOE Joint Genome Institute (JGI-PGF)"/>
            <person name="Walter F."/>
            <person name="Albersmeier A."/>
            <person name="Kalinowski J."/>
            <person name="Ruckert C."/>
        </authorList>
    </citation>
    <scope>NUCLEOTIDE SEQUENCE</scope>
    <source>
        <strain evidence="1">CGMCC 1.15082</strain>
    </source>
</reference>
<reference evidence="1" key="2">
    <citation type="submission" date="2020-09" db="EMBL/GenBank/DDBJ databases">
        <authorList>
            <person name="Sun Q."/>
            <person name="Zhou Y."/>
        </authorList>
    </citation>
    <scope>NUCLEOTIDE SEQUENCE</scope>
    <source>
        <strain evidence="1">CGMCC 1.15082</strain>
    </source>
</reference>
<dbReference type="EMBL" id="BMHH01000051">
    <property type="protein sequence ID" value="GGB13594.1"/>
    <property type="molecule type" value="Genomic_DNA"/>
</dbReference>